<dbReference type="InterPro" id="IPR016186">
    <property type="entry name" value="C-type_lectin-like/link_sf"/>
</dbReference>
<feature type="region of interest" description="Disordered" evidence="1">
    <location>
        <begin position="323"/>
        <end position="385"/>
    </location>
</feature>
<dbReference type="RefSeq" id="XP_038074552.1">
    <property type="nucleotide sequence ID" value="XM_038218624.1"/>
</dbReference>
<dbReference type="AlphaFoldDB" id="A0A914BGJ9"/>
<feature type="compositionally biased region" description="Low complexity" evidence="1">
    <location>
        <begin position="438"/>
        <end position="455"/>
    </location>
</feature>
<evidence type="ECO:0000259" key="3">
    <source>
        <dbReference type="PROSITE" id="PS50041"/>
    </source>
</evidence>
<dbReference type="SUPFAM" id="SSF57414">
    <property type="entry name" value="Hairpin loop containing domain-like"/>
    <property type="match status" value="1"/>
</dbReference>
<dbReference type="GeneID" id="119742557"/>
<dbReference type="Gene3D" id="3.50.4.10">
    <property type="entry name" value="Hepatocyte Growth Factor"/>
    <property type="match status" value="1"/>
</dbReference>
<keyword evidence="6" id="KW-1185">Reference proteome</keyword>
<keyword evidence="2" id="KW-0732">Signal</keyword>
<feature type="domain" description="Apple" evidence="4">
    <location>
        <begin position="488"/>
        <end position="575"/>
    </location>
</feature>
<feature type="region of interest" description="Disordered" evidence="1">
    <location>
        <begin position="404"/>
        <end position="474"/>
    </location>
</feature>
<proteinExistence type="predicted"/>
<dbReference type="PROSITE" id="PS50041">
    <property type="entry name" value="C_TYPE_LECTIN_2"/>
    <property type="match status" value="1"/>
</dbReference>
<protein>
    <recommendedName>
        <fullName evidence="7">C-type lectin</fullName>
    </recommendedName>
</protein>
<evidence type="ECO:0000313" key="6">
    <source>
        <dbReference type="Proteomes" id="UP000887568"/>
    </source>
</evidence>
<sequence>MSSISLFGAPVGVRGPLVSSMAALSSILFATLMAVTCTSGELQCIGPYFHKFGDACFAVSSGSQGFGVSDQTWQDASYICGNMSAQLLITNTQQQFDDAVSFMASGSGVRFTWIGCTSLSGANYTCEDNKAYYYAAAEFDGFWEWAANNPSPIYITKRCAYIYLDLAVMIENVCTIKNAFVCEKPAVEITSASPATMKTTALPTTYPGLFSPKGVTKAISDTVAVSTAAISTGAILTAASPTDEAPTDAGPTAAGPTVAGPMYEGTTAAGPTDADPMDTGPTDADPTYEGHVDADTTAAGTKAAGHTAAGPTAAISTAAIPTAASPTDEAPTDAGPTAAGPTVAGPIDAGTTAAGPTDADPTDTDPTDEGHMDAGATAAGTTAVGPTAAGPTAAISTAAIPTSAGPSAAGLTSSGPTVAGPTDEAPTDAGPTVVSPMDAGTTAAGPTGADTVDAGPTDLDPTDEDPIDTSFTDSSSTVTFATDVLVRCNAKRNQVQFPAHYETAPTKWHPQPGLCIHNHVITAGTVRNTVICATWCLDDPRCRSFNYVASEQRCEMSDVTMMEVEDGNLVSDASCIVFEPSPYAVKPGV</sequence>
<dbReference type="Pfam" id="PF00024">
    <property type="entry name" value="PAN_1"/>
    <property type="match status" value="1"/>
</dbReference>
<dbReference type="SMART" id="SM00034">
    <property type="entry name" value="CLECT"/>
    <property type="match status" value="1"/>
</dbReference>
<evidence type="ECO:0008006" key="7">
    <source>
        <dbReference type="Google" id="ProtNLM"/>
    </source>
</evidence>
<dbReference type="EnsemblMetazoa" id="XM_038218624.1">
    <property type="protein sequence ID" value="XP_038074552.1"/>
    <property type="gene ID" value="LOC119742557"/>
</dbReference>
<evidence type="ECO:0000256" key="2">
    <source>
        <dbReference type="SAM" id="SignalP"/>
    </source>
</evidence>
<feature type="compositionally biased region" description="Low complexity" evidence="1">
    <location>
        <begin position="241"/>
        <end position="261"/>
    </location>
</feature>
<feature type="compositionally biased region" description="Low complexity" evidence="1">
    <location>
        <begin position="323"/>
        <end position="359"/>
    </location>
</feature>
<accession>A0A914BGJ9</accession>
<dbReference type="PROSITE" id="PS50948">
    <property type="entry name" value="PAN"/>
    <property type="match status" value="1"/>
</dbReference>
<dbReference type="Pfam" id="PF00059">
    <property type="entry name" value="Lectin_C"/>
    <property type="match status" value="1"/>
</dbReference>
<feature type="chain" id="PRO_5037961982" description="C-type lectin" evidence="2">
    <location>
        <begin position="41"/>
        <end position="589"/>
    </location>
</feature>
<feature type="region of interest" description="Disordered" evidence="1">
    <location>
        <begin position="240"/>
        <end position="292"/>
    </location>
</feature>
<dbReference type="InterPro" id="IPR001304">
    <property type="entry name" value="C-type_lectin-like"/>
</dbReference>
<evidence type="ECO:0000256" key="1">
    <source>
        <dbReference type="SAM" id="MobiDB-lite"/>
    </source>
</evidence>
<feature type="domain" description="C-type lectin" evidence="3">
    <location>
        <begin position="52"/>
        <end position="183"/>
    </location>
</feature>
<dbReference type="Proteomes" id="UP000887568">
    <property type="component" value="Unplaced"/>
</dbReference>
<dbReference type="SUPFAM" id="SSF56436">
    <property type="entry name" value="C-type lectin-like"/>
    <property type="match status" value="1"/>
</dbReference>
<evidence type="ECO:0000313" key="5">
    <source>
        <dbReference type="EnsemblMetazoa" id="XP_038074552.1"/>
    </source>
</evidence>
<evidence type="ECO:0000259" key="4">
    <source>
        <dbReference type="PROSITE" id="PS50948"/>
    </source>
</evidence>
<dbReference type="Gene3D" id="3.10.100.10">
    <property type="entry name" value="Mannose-Binding Protein A, subunit A"/>
    <property type="match status" value="1"/>
</dbReference>
<name>A0A914BGJ9_PATMI</name>
<feature type="compositionally biased region" description="Low complexity" evidence="1">
    <location>
        <begin position="374"/>
        <end position="385"/>
    </location>
</feature>
<dbReference type="InterPro" id="IPR003609">
    <property type="entry name" value="Pan_app"/>
</dbReference>
<reference evidence="5" key="1">
    <citation type="submission" date="2022-11" db="UniProtKB">
        <authorList>
            <consortium name="EnsemblMetazoa"/>
        </authorList>
    </citation>
    <scope>IDENTIFICATION</scope>
</reference>
<feature type="signal peptide" evidence="2">
    <location>
        <begin position="1"/>
        <end position="40"/>
    </location>
</feature>
<dbReference type="InterPro" id="IPR016187">
    <property type="entry name" value="CTDL_fold"/>
</dbReference>
<organism evidence="5 6">
    <name type="scientific">Patiria miniata</name>
    <name type="common">Bat star</name>
    <name type="synonym">Asterina miniata</name>
    <dbReference type="NCBI Taxonomy" id="46514"/>
    <lineage>
        <taxon>Eukaryota</taxon>
        <taxon>Metazoa</taxon>
        <taxon>Echinodermata</taxon>
        <taxon>Eleutherozoa</taxon>
        <taxon>Asterozoa</taxon>
        <taxon>Asteroidea</taxon>
        <taxon>Valvatacea</taxon>
        <taxon>Valvatida</taxon>
        <taxon>Asterinidae</taxon>
        <taxon>Patiria</taxon>
    </lineage>
</organism>